<dbReference type="PANTHER" id="PTHR46825:SF15">
    <property type="entry name" value="BETA-LACTAMASE-RELATED DOMAIN-CONTAINING PROTEIN"/>
    <property type="match status" value="1"/>
</dbReference>
<dbReference type="Gene3D" id="2.40.128.600">
    <property type="match status" value="1"/>
</dbReference>
<keyword evidence="4" id="KW-0378">Hydrolase</keyword>
<dbReference type="InterPro" id="IPR021860">
    <property type="entry name" value="Peptidase_S12_Pab87-rel_C"/>
</dbReference>
<feature type="domain" description="Peptidase S12 Pab87-related C-terminal" evidence="3">
    <location>
        <begin position="417"/>
        <end position="520"/>
    </location>
</feature>
<dbReference type="EMBL" id="JAEHFX010000002">
    <property type="protein sequence ID" value="MBK0402417.1"/>
    <property type="molecule type" value="Genomic_DNA"/>
</dbReference>
<feature type="signal peptide" evidence="1">
    <location>
        <begin position="1"/>
        <end position="26"/>
    </location>
</feature>
<dbReference type="Gene3D" id="3.40.710.10">
    <property type="entry name" value="DD-peptidase/beta-lactamase superfamily"/>
    <property type="match status" value="1"/>
</dbReference>
<dbReference type="Pfam" id="PF11954">
    <property type="entry name" value="DUF3471"/>
    <property type="match status" value="1"/>
</dbReference>
<dbReference type="PANTHER" id="PTHR46825">
    <property type="entry name" value="D-ALANYL-D-ALANINE-CARBOXYPEPTIDASE/ENDOPEPTIDASE AMPH"/>
    <property type="match status" value="1"/>
</dbReference>
<evidence type="ECO:0000313" key="5">
    <source>
        <dbReference type="Proteomes" id="UP000644147"/>
    </source>
</evidence>
<dbReference type="InterPro" id="IPR050491">
    <property type="entry name" value="AmpC-like"/>
</dbReference>
<dbReference type="GO" id="GO:0016787">
    <property type="term" value="F:hydrolase activity"/>
    <property type="evidence" value="ECO:0007669"/>
    <property type="project" value="UniProtKB-KW"/>
</dbReference>
<feature type="chain" id="PRO_5046620350" evidence="1">
    <location>
        <begin position="27"/>
        <end position="530"/>
    </location>
</feature>
<evidence type="ECO:0000256" key="1">
    <source>
        <dbReference type="SAM" id="SignalP"/>
    </source>
</evidence>
<dbReference type="Pfam" id="PF00144">
    <property type="entry name" value="Beta-lactamase"/>
    <property type="match status" value="1"/>
</dbReference>
<proteinExistence type="predicted"/>
<reference evidence="4 5" key="1">
    <citation type="submission" date="2020-12" db="EMBL/GenBank/DDBJ databases">
        <title>Bacterial novel species Adhaeribacter sp. BT258 isolated from soil.</title>
        <authorList>
            <person name="Jung H.-Y."/>
        </authorList>
    </citation>
    <scope>NUCLEOTIDE SEQUENCE [LARGE SCALE GENOMIC DNA]</scope>
    <source>
        <strain evidence="4 5">BT258</strain>
    </source>
</reference>
<feature type="domain" description="Beta-lactamase-related" evidence="2">
    <location>
        <begin position="33"/>
        <end position="367"/>
    </location>
</feature>
<dbReference type="SUPFAM" id="SSF56601">
    <property type="entry name" value="beta-lactamase/transpeptidase-like"/>
    <property type="match status" value="1"/>
</dbReference>
<name>A0ABS1BZ28_9BACT</name>
<accession>A0ABS1BZ28</accession>
<comment type="caution">
    <text evidence="4">The sequence shown here is derived from an EMBL/GenBank/DDBJ whole genome shotgun (WGS) entry which is preliminary data.</text>
</comment>
<dbReference type="Proteomes" id="UP000644147">
    <property type="component" value="Unassembled WGS sequence"/>
</dbReference>
<dbReference type="InterPro" id="IPR001466">
    <property type="entry name" value="Beta-lactam-related"/>
</dbReference>
<keyword evidence="1" id="KW-0732">Signal</keyword>
<evidence type="ECO:0000313" key="4">
    <source>
        <dbReference type="EMBL" id="MBK0402417.1"/>
    </source>
</evidence>
<gene>
    <name evidence="4" type="ORF">I5M27_05435</name>
</gene>
<dbReference type="InterPro" id="IPR012338">
    <property type="entry name" value="Beta-lactam/transpept-like"/>
</dbReference>
<protein>
    <submittedName>
        <fullName evidence="4">Serine hydrolase</fullName>
    </submittedName>
</protein>
<organism evidence="4 5">
    <name type="scientific">Adhaeribacter terrigena</name>
    <dbReference type="NCBI Taxonomy" id="2793070"/>
    <lineage>
        <taxon>Bacteria</taxon>
        <taxon>Pseudomonadati</taxon>
        <taxon>Bacteroidota</taxon>
        <taxon>Cytophagia</taxon>
        <taxon>Cytophagales</taxon>
        <taxon>Hymenobacteraceae</taxon>
        <taxon>Adhaeribacter</taxon>
    </lineage>
</organism>
<keyword evidence="5" id="KW-1185">Reference proteome</keyword>
<evidence type="ECO:0000259" key="2">
    <source>
        <dbReference type="Pfam" id="PF00144"/>
    </source>
</evidence>
<dbReference type="RefSeq" id="WP_200505162.1">
    <property type="nucleotide sequence ID" value="NZ_JAEHFX010000002.1"/>
</dbReference>
<sequence length="530" mass="59476">MNKLKFKQLAFAFLFVAGSSTLHVQAQMSSKKIDQLVENTMKTFDVPGIAVSVVKDSKVVYSKGHGVRSLNTKQPVDENTLFGIASNSKAFLTASIAMLVDEKKLKWDDKVTDHIPEFRMYNPYVTEEFTIRDLVTHRSGLGLGAGDLMAFPDSNSFTMPEIIHNLRYLKPVSGFRTKYDYDNLLYMVAGEVVAKVSGQPWEVFVEERMMKPLQMNASAATHKRLKDKTNVIDPHAPVDGKVAVVDRFNSQIGPAAWGLYSNLTDMNKWVLMQLNEGKYGESGKNKLFSEAAQNEMWSAQTLLPLSSYNPYNSHFRAYGLGWFVTDVKGTKEVSHTGGMPGMVTQVTLLPEKELAIIVLTNQQSGSAFTAITNQIKDSYLGIKNTDRVKEYNERRLAGEKYAAGIVAKVETEIKEQQAKKLPVLETAAILGTYKDNWFGEVDIFEKDGKTWFRSARSPKLIGEMVPYKASTYLVKWRDRSQDADAFVMFSLDNEGKATGIKMKPISPLTDFSFDFQDLDLYRIEPAKKAS</sequence>
<evidence type="ECO:0000259" key="3">
    <source>
        <dbReference type="Pfam" id="PF11954"/>
    </source>
</evidence>